<dbReference type="SUPFAM" id="SSF46785">
    <property type="entry name" value="Winged helix' DNA-binding domain"/>
    <property type="match status" value="1"/>
</dbReference>
<dbReference type="InterPro" id="IPR012318">
    <property type="entry name" value="HTH_CRP"/>
</dbReference>
<dbReference type="InterPro" id="IPR000595">
    <property type="entry name" value="cNMP-bd_dom"/>
</dbReference>
<evidence type="ECO:0000313" key="7">
    <source>
        <dbReference type="Proteomes" id="UP001595698"/>
    </source>
</evidence>
<evidence type="ECO:0000256" key="3">
    <source>
        <dbReference type="ARBA" id="ARBA00023163"/>
    </source>
</evidence>
<dbReference type="SMART" id="SM00100">
    <property type="entry name" value="cNMP"/>
    <property type="match status" value="1"/>
</dbReference>
<keyword evidence="3" id="KW-0804">Transcription</keyword>
<accession>A0ABV8EWE2</accession>
<dbReference type="SUPFAM" id="SSF51206">
    <property type="entry name" value="cAMP-binding domain-like"/>
    <property type="match status" value="1"/>
</dbReference>
<keyword evidence="2" id="KW-0238">DNA-binding</keyword>
<feature type="domain" description="HTH crp-type" evidence="5">
    <location>
        <begin position="152"/>
        <end position="225"/>
    </location>
</feature>
<sequence length="237" mass="25422">MVSEPSGRPDRSWPKGTFLARLAEADRRSLLSLGRPRVCPPGEVLLAQGAPGDHVVLLIDALVTVTATVENGIVALLGIRIGGDLVGEMAVLDGASRSATVTTCARSMVIRIGKRPFLGYLAEHPSAGLVLNSMLSDRLRWANRRRLDFTGYGVGVCLARVLVDLARLHGRESAEGVDIGVRLSQSELGALIGAKEISVHKALRGLADRGLVRVGHRRVVILDRHSLMTYAELSEVN</sequence>
<dbReference type="PROSITE" id="PS00889">
    <property type="entry name" value="CNMP_BINDING_2"/>
    <property type="match status" value="1"/>
</dbReference>
<dbReference type="Gene3D" id="1.10.10.10">
    <property type="entry name" value="Winged helix-like DNA-binding domain superfamily/Winged helix DNA-binding domain"/>
    <property type="match status" value="1"/>
</dbReference>
<dbReference type="Pfam" id="PF00027">
    <property type="entry name" value="cNMP_binding"/>
    <property type="match status" value="1"/>
</dbReference>
<dbReference type="PROSITE" id="PS50042">
    <property type="entry name" value="CNMP_BINDING_3"/>
    <property type="match status" value="1"/>
</dbReference>
<dbReference type="InterPro" id="IPR018490">
    <property type="entry name" value="cNMP-bd_dom_sf"/>
</dbReference>
<proteinExistence type="predicted"/>
<dbReference type="InterPro" id="IPR050397">
    <property type="entry name" value="Env_Response_Regulators"/>
</dbReference>
<dbReference type="EMBL" id="JBHSBC010000004">
    <property type="protein sequence ID" value="MFC3979909.1"/>
    <property type="molecule type" value="Genomic_DNA"/>
</dbReference>
<dbReference type="Gene3D" id="2.60.120.10">
    <property type="entry name" value="Jelly Rolls"/>
    <property type="match status" value="1"/>
</dbReference>
<evidence type="ECO:0000259" key="4">
    <source>
        <dbReference type="PROSITE" id="PS50042"/>
    </source>
</evidence>
<keyword evidence="1" id="KW-0805">Transcription regulation</keyword>
<dbReference type="InterPro" id="IPR036388">
    <property type="entry name" value="WH-like_DNA-bd_sf"/>
</dbReference>
<name>A0ABV8EWE2_9ACTN</name>
<dbReference type="PANTHER" id="PTHR24567:SF68">
    <property type="entry name" value="DNA-BINDING TRANSCRIPTIONAL DUAL REGULATOR CRP"/>
    <property type="match status" value="1"/>
</dbReference>
<dbReference type="RefSeq" id="WP_352011228.1">
    <property type="nucleotide sequence ID" value="NZ_JBHSBC010000004.1"/>
</dbReference>
<dbReference type="CDD" id="cd00038">
    <property type="entry name" value="CAP_ED"/>
    <property type="match status" value="1"/>
</dbReference>
<dbReference type="InterPro" id="IPR018488">
    <property type="entry name" value="cNMP-bd_CS"/>
</dbReference>
<evidence type="ECO:0000259" key="5">
    <source>
        <dbReference type="PROSITE" id="PS51063"/>
    </source>
</evidence>
<evidence type="ECO:0000256" key="2">
    <source>
        <dbReference type="ARBA" id="ARBA00023125"/>
    </source>
</evidence>
<gene>
    <name evidence="6" type="ORF">ACFOYY_07250</name>
</gene>
<protein>
    <submittedName>
        <fullName evidence="6">Crp/Fnr family transcriptional regulator</fullName>
    </submittedName>
</protein>
<keyword evidence="7" id="KW-1185">Reference proteome</keyword>
<dbReference type="InterPro" id="IPR014710">
    <property type="entry name" value="RmlC-like_jellyroll"/>
</dbReference>
<dbReference type="InterPro" id="IPR036390">
    <property type="entry name" value="WH_DNA-bd_sf"/>
</dbReference>
<dbReference type="PROSITE" id="PS51063">
    <property type="entry name" value="HTH_CRP_2"/>
    <property type="match status" value="1"/>
</dbReference>
<reference evidence="7" key="1">
    <citation type="journal article" date="2019" name="Int. J. Syst. Evol. Microbiol.">
        <title>The Global Catalogue of Microorganisms (GCM) 10K type strain sequencing project: providing services to taxonomists for standard genome sequencing and annotation.</title>
        <authorList>
            <consortium name="The Broad Institute Genomics Platform"/>
            <consortium name="The Broad Institute Genome Sequencing Center for Infectious Disease"/>
            <person name="Wu L."/>
            <person name="Ma J."/>
        </authorList>
    </citation>
    <scope>NUCLEOTIDE SEQUENCE [LARGE SCALE GENOMIC DNA]</scope>
    <source>
        <strain evidence="7">TBRC 7912</strain>
    </source>
</reference>
<evidence type="ECO:0000256" key="1">
    <source>
        <dbReference type="ARBA" id="ARBA00023015"/>
    </source>
</evidence>
<dbReference type="PANTHER" id="PTHR24567">
    <property type="entry name" value="CRP FAMILY TRANSCRIPTIONAL REGULATORY PROTEIN"/>
    <property type="match status" value="1"/>
</dbReference>
<comment type="caution">
    <text evidence="6">The sequence shown here is derived from an EMBL/GenBank/DDBJ whole genome shotgun (WGS) entry which is preliminary data.</text>
</comment>
<organism evidence="6 7">
    <name type="scientific">Streptosporangium jomthongense</name>
    <dbReference type="NCBI Taxonomy" id="1193683"/>
    <lineage>
        <taxon>Bacteria</taxon>
        <taxon>Bacillati</taxon>
        <taxon>Actinomycetota</taxon>
        <taxon>Actinomycetes</taxon>
        <taxon>Streptosporangiales</taxon>
        <taxon>Streptosporangiaceae</taxon>
        <taxon>Streptosporangium</taxon>
    </lineage>
</organism>
<dbReference type="Pfam" id="PF13545">
    <property type="entry name" value="HTH_Crp_2"/>
    <property type="match status" value="1"/>
</dbReference>
<evidence type="ECO:0000313" key="6">
    <source>
        <dbReference type="EMBL" id="MFC3979909.1"/>
    </source>
</evidence>
<feature type="domain" description="Cyclic nucleotide-binding" evidence="4">
    <location>
        <begin position="18"/>
        <end position="121"/>
    </location>
</feature>
<dbReference type="Proteomes" id="UP001595698">
    <property type="component" value="Unassembled WGS sequence"/>
</dbReference>